<keyword evidence="2 5" id="KW-0812">Transmembrane</keyword>
<evidence type="ECO:0000313" key="6">
    <source>
        <dbReference type="EMBL" id="PFG44655.1"/>
    </source>
</evidence>
<comment type="caution">
    <text evidence="6">The sequence shown here is derived from an EMBL/GenBank/DDBJ whole genome shotgun (WGS) entry which is preliminary data.</text>
</comment>
<feature type="transmembrane region" description="Helical" evidence="5">
    <location>
        <begin position="71"/>
        <end position="88"/>
    </location>
</feature>
<gene>
    <name evidence="6" type="ORF">ATJ88_3391</name>
</gene>
<dbReference type="PANTHER" id="PTHR10361">
    <property type="entry name" value="SODIUM-BILE ACID COTRANSPORTER"/>
    <property type="match status" value="1"/>
</dbReference>
<name>A0A2A9F2H1_9MICO</name>
<dbReference type="PANTHER" id="PTHR10361:SF28">
    <property type="entry name" value="P3 PROTEIN-RELATED"/>
    <property type="match status" value="1"/>
</dbReference>
<keyword evidence="3 5" id="KW-1133">Transmembrane helix</keyword>
<feature type="transmembrane region" description="Helical" evidence="5">
    <location>
        <begin position="42"/>
        <end position="65"/>
    </location>
</feature>
<dbReference type="Proteomes" id="UP000224130">
    <property type="component" value="Unassembled WGS sequence"/>
</dbReference>
<feature type="transmembrane region" description="Helical" evidence="5">
    <location>
        <begin position="193"/>
        <end position="215"/>
    </location>
</feature>
<proteinExistence type="predicted"/>
<feature type="transmembrane region" description="Helical" evidence="5">
    <location>
        <begin position="134"/>
        <end position="154"/>
    </location>
</feature>
<dbReference type="EMBL" id="PDJJ01000001">
    <property type="protein sequence ID" value="PFG44655.1"/>
    <property type="molecule type" value="Genomic_DNA"/>
</dbReference>
<evidence type="ECO:0000256" key="2">
    <source>
        <dbReference type="ARBA" id="ARBA00022692"/>
    </source>
</evidence>
<keyword evidence="7" id="KW-1185">Reference proteome</keyword>
<comment type="subcellular location">
    <subcellularLocation>
        <location evidence="1">Membrane</location>
        <topology evidence="1">Multi-pass membrane protein</topology>
    </subcellularLocation>
</comment>
<evidence type="ECO:0000256" key="1">
    <source>
        <dbReference type="ARBA" id="ARBA00004141"/>
    </source>
</evidence>
<dbReference type="OrthoDB" id="481541at2"/>
<feature type="transmembrane region" description="Helical" evidence="5">
    <location>
        <begin position="6"/>
        <end position="30"/>
    </location>
</feature>
<dbReference type="InterPro" id="IPR004710">
    <property type="entry name" value="Bilac:Na_transpt"/>
</dbReference>
<protein>
    <submittedName>
        <fullName evidence="6">BASS family bile acid:Na+ symporter</fullName>
    </submittedName>
</protein>
<evidence type="ECO:0000256" key="5">
    <source>
        <dbReference type="SAM" id="Phobius"/>
    </source>
</evidence>
<dbReference type="InterPro" id="IPR038770">
    <property type="entry name" value="Na+/solute_symporter_sf"/>
</dbReference>
<dbReference type="AlphaFoldDB" id="A0A2A9F2H1"/>
<dbReference type="InterPro" id="IPR002657">
    <property type="entry name" value="BilAc:Na_symport/Acr3"/>
</dbReference>
<dbReference type="Gene3D" id="1.20.1530.20">
    <property type="match status" value="1"/>
</dbReference>
<evidence type="ECO:0000256" key="4">
    <source>
        <dbReference type="ARBA" id="ARBA00023136"/>
    </source>
</evidence>
<keyword evidence="4 5" id="KW-0472">Membrane</keyword>
<dbReference type="Pfam" id="PF01758">
    <property type="entry name" value="SBF"/>
    <property type="match status" value="1"/>
</dbReference>
<sequence length="282" mass="28494">MTDVLTAIAQVSILVFVLTSMIGLGLSLTVRQVLTPLKDARLVVLGLVTSFVVAPAAAWGLAALFGLDDSASLGLLLLGVAAGAPFLPKLAQMAHGQVPYSVGLMVLLMVVTVGYVPLVLPLLVDGVAVSAWDIARPLLVLMLLPLAVALAVRARYPRSAALAPRLNQISTTALALGIGAAVVVALPEIGDQVGTGVVVATLLLVVVLLAVGYLLGGTGRAQRVTTALGTAQRNLSAALLVAGTSFVGTPEVLVTVMVASLVLTAALLLAAAEVGRRAPGDA</sequence>
<evidence type="ECO:0000313" key="7">
    <source>
        <dbReference type="Proteomes" id="UP000224130"/>
    </source>
</evidence>
<organism evidence="6 7">
    <name type="scientific">Isoptericola jiangsuensis</name>
    <dbReference type="NCBI Taxonomy" id="548579"/>
    <lineage>
        <taxon>Bacteria</taxon>
        <taxon>Bacillati</taxon>
        <taxon>Actinomycetota</taxon>
        <taxon>Actinomycetes</taxon>
        <taxon>Micrococcales</taxon>
        <taxon>Promicromonosporaceae</taxon>
        <taxon>Isoptericola</taxon>
    </lineage>
</organism>
<accession>A0A2A9F2H1</accession>
<feature type="transmembrane region" description="Helical" evidence="5">
    <location>
        <begin position="166"/>
        <end position="187"/>
    </location>
</feature>
<reference evidence="6 7" key="1">
    <citation type="submission" date="2017-10" db="EMBL/GenBank/DDBJ databases">
        <title>Sequencing the genomes of 1000 actinobacteria strains.</title>
        <authorList>
            <person name="Klenk H.-P."/>
        </authorList>
    </citation>
    <scope>NUCLEOTIDE SEQUENCE [LARGE SCALE GENOMIC DNA]</scope>
    <source>
        <strain evidence="6 7">DSM 21863</strain>
    </source>
</reference>
<dbReference type="RefSeq" id="WP_098464833.1">
    <property type="nucleotide sequence ID" value="NZ_PDJJ01000001.1"/>
</dbReference>
<dbReference type="GO" id="GO:0016020">
    <property type="term" value="C:membrane"/>
    <property type="evidence" value="ECO:0007669"/>
    <property type="project" value="UniProtKB-SubCell"/>
</dbReference>
<evidence type="ECO:0000256" key="3">
    <source>
        <dbReference type="ARBA" id="ARBA00022989"/>
    </source>
</evidence>
<feature type="transmembrane region" description="Helical" evidence="5">
    <location>
        <begin position="100"/>
        <end position="122"/>
    </location>
</feature>